<protein>
    <recommendedName>
        <fullName evidence="5 6">Uricase</fullName>
        <ecNumber evidence="5 6">1.7.3.3</ecNumber>
    </recommendedName>
    <alternativeName>
        <fullName evidence="5">Urate oxidase</fullName>
    </alternativeName>
</protein>
<keyword evidence="8" id="KW-1185">Reference proteome</keyword>
<dbReference type="PIRSF" id="PIRSF000241">
    <property type="entry name" value="Urate_oxidase"/>
    <property type="match status" value="1"/>
</dbReference>
<sequence>MTASPRPFLLGPNQYGKAEIRVLKTTRDGATHHVRDLNVSVALAGDMDAVHYDGSNAGVLPTDTAKNTVFAFARRHGIESPERFGIELARHFTTTQDSLHRARIRIEEYAWERTGDTGHSFVRAGRETRLAQVTCEGGDVEVLSGLTGMTVMNTTDSEFTGYVKDAYTTLPEDRDRILATAVTAWWRHRETNGAAPGPGWDDSYMAARTHLLDAFAGTYSLSLQQTLYRMGAHVLELGDGIDEIRLSLPNKHHFRLDLTPFDLSNEAAEGAVYFAADRPYGLIEATVLRAGAAALIPADLANL</sequence>
<accession>A0ABW2GJ89</accession>
<dbReference type="GO" id="GO:0004846">
    <property type="term" value="F:urate oxidase activity"/>
    <property type="evidence" value="ECO:0007669"/>
    <property type="project" value="UniProtKB-EC"/>
</dbReference>
<dbReference type="PRINTS" id="PR00093">
    <property type="entry name" value="URICASE"/>
</dbReference>
<comment type="caution">
    <text evidence="7">The sequence shown here is derived from an EMBL/GenBank/DDBJ whole genome shotgun (WGS) entry which is preliminary data.</text>
</comment>
<evidence type="ECO:0000256" key="5">
    <source>
        <dbReference type="PIRNR" id="PIRNR000241"/>
    </source>
</evidence>
<dbReference type="Pfam" id="PF01014">
    <property type="entry name" value="Uricase"/>
    <property type="match status" value="2"/>
</dbReference>
<evidence type="ECO:0000313" key="8">
    <source>
        <dbReference type="Proteomes" id="UP001596413"/>
    </source>
</evidence>
<dbReference type="SUPFAM" id="SSF55620">
    <property type="entry name" value="Tetrahydrobiopterin biosynthesis enzymes-like"/>
    <property type="match status" value="2"/>
</dbReference>
<dbReference type="EC" id="1.7.3.3" evidence="5 6"/>
<comment type="catalytic activity">
    <reaction evidence="5 6">
        <text>urate + O2 + H2O = 5-hydroxyisourate + H2O2</text>
        <dbReference type="Rhea" id="RHEA:21368"/>
        <dbReference type="ChEBI" id="CHEBI:15377"/>
        <dbReference type="ChEBI" id="CHEBI:15379"/>
        <dbReference type="ChEBI" id="CHEBI:16240"/>
        <dbReference type="ChEBI" id="CHEBI:17775"/>
        <dbReference type="ChEBI" id="CHEBI:18072"/>
        <dbReference type="EC" id="1.7.3.3"/>
    </reaction>
</comment>
<dbReference type="RefSeq" id="WP_386417802.1">
    <property type="nucleotide sequence ID" value="NZ_JBHSZO010000043.1"/>
</dbReference>
<proteinExistence type="inferred from homology"/>
<gene>
    <name evidence="7" type="primary">pucL</name>
    <name evidence="7" type="ORF">ACFQLX_22160</name>
</gene>
<keyword evidence="4 5" id="KW-0560">Oxidoreductase</keyword>
<keyword evidence="7" id="KW-0456">Lyase</keyword>
<comment type="pathway">
    <text evidence="1 5">Purine metabolism; urate degradation; (S)-allantoin from urate: step 1/3.</text>
</comment>
<dbReference type="PANTHER" id="PTHR42874:SF1">
    <property type="entry name" value="URICASE"/>
    <property type="match status" value="1"/>
</dbReference>
<evidence type="ECO:0000256" key="4">
    <source>
        <dbReference type="ARBA" id="ARBA00023002"/>
    </source>
</evidence>
<dbReference type="EMBL" id="JBHSZO010000043">
    <property type="protein sequence ID" value="MFC7220840.1"/>
    <property type="molecule type" value="Genomic_DNA"/>
</dbReference>
<evidence type="ECO:0000256" key="6">
    <source>
        <dbReference type="RuleBase" id="RU004455"/>
    </source>
</evidence>
<organism evidence="7 8">
    <name type="scientific">Streptomyces polyrhachis</name>
    <dbReference type="NCBI Taxonomy" id="1282885"/>
    <lineage>
        <taxon>Bacteria</taxon>
        <taxon>Bacillati</taxon>
        <taxon>Actinomycetota</taxon>
        <taxon>Actinomycetes</taxon>
        <taxon>Kitasatosporales</taxon>
        <taxon>Streptomycetaceae</taxon>
        <taxon>Streptomyces</taxon>
    </lineage>
</organism>
<comment type="function">
    <text evidence="5 6">Catalyzes the oxidation of uric acid to 5-hydroxyisourate, which is further processed to form (S)-allantoin.</text>
</comment>
<evidence type="ECO:0000313" key="7">
    <source>
        <dbReference type="EMBL" id="MFC7220840.1"/>
    </source>
</evidence>
<dbReference type="InterPro" id="IPR002042">
    <property type="entry name" value="Uricase"/>
</dbReference>
<keyword evidence="3 5" id="KW-0659">Purine metabolism</keyword>
<dbReference type="Proteomes" id="UP001596413">
    <property type="component" value="Unassembled WGS sequence"/>
</dbReference>
<dbReference type="PANTHER" id="PTHR42874">
    <property type="entry name" value="URICASE"/>
    <property type="match status" value="1"/>
</dbReference>
<reference evidence="8" key="1">
    <citation type="journal article" date="2019" name="Int. J. Syst. Evol. Microbiol.">
        <title>The Global Catalogue of Microorganisms (GCM) 10K type strain sequencing project: providing services to taxonomists for standard genome sequencing and annotation.</title>
        <authorList>
            <consortium name="The Broad Institute Genomics Platform"/>
            <consortium name="The Broad Institute Genome Sequencing Center for Infectious Disease"/>
            <person name="Wu L."/>
            <person name="Ma J."/>
        </authorList>
    </citation>
    <scope>NUCLEOTIDE SEQUENCE [LARGE SCALE GENOMIC DNA]</scope>
    <source>
        <strain evidence="8">CGMCC 1.13681</strain>
    </source>
</reference>
<dbReference type="GO" id="GO:0016829">
    <property type="term" value="F:lyase activity"/>
    <property type="evidence" value="ECO:0007669"/>
    <property type="project" value="UniProtKB-KW"/>
</dbReference>
<dbReference type="Gene3D" id="3.10.270.10">
    <property type="entry name" value="Urate Oxidase"/>
    <property type="match status" value="1"/>
</dbReference>
<evidence type="ECO:0000256" key="1">
    <source>
        <dbReference type="ARBA" id="ARBA00004831"/>
    </source>
</evidence>
<evidence type="ECO:0000256" key="2">
    <source>
        <dbReference type="ARBA" id="ARBA00009760"/>
    </source>
</evidence>
<dbReference type="NCBIfam" id="TIGR03383">
    <property type="entry name" value="urate_oxi"/>
    <property type="match status" value="1"/>
</dbReference>
<name>A0ABW2GJ89_9ACTN</name>
<comment type="similarity">
    <text evidence="2 5 6">Belongs to the uricase family.</text>
</comment>
<evidence type="ECO:0000256" key="3">
    <source>
        <dbReference type="ARBA" id="ARBA00022631"/>
    </source>
</evidence>